<keyword evidence="3" id="KW-1185">Reference proteome</keyword>
<dbReference type="PROSITE" id="PS00409">
    <property type="entry name" value="PROKAR_NTER_METHYL"/>
    <property type="match status" value="1"/>
</dbReference>
<evidence type="ECO:0000256" key="1">
    <source>
        <dbReference type="SAM" id="Phobius"/>
    </source>
</evidence>
<keyword evidence="1" id="KW-1133">Transmembrane helix</keyword>
<name>A0A4R3HSQ6_PAULE</name>
<keyword evidence="1" id="KW-0812">Transmembrane</keyword>
<gene>
    <name evidence="2" type="ORF">EDC30_1092</name>
</gene>
<proteinExistence type="predicted"/>
<dbReference type="Pfam" id="PF16074">
    <property type="entry name" value="PilW"/>
    <property type="match status" value="1"/>
</dbReference>
<dbReference type="EMBL" id="SLZQ01000009">
    <property type="protein sequence ID" value="TCS35704.1"/>
    <property type="molecule type" value="Genomic_DNA"/>
</dbReference>
<protein>
    <submittedName>
        <fullName evidence="2">Type IV pilus assembly protein PilW</fullName>
    </submittedName>
</protein>
<organism evidence="2 3">
    <name type="scientific">Paucimonas lemoignei</name>
    <name type="common">Pseudomonas lemoignei</name>
    <dbReference type="NCBI Taxonomy" id="29443"/>
    <lineage>
        <taxon>Bacteria</taxon>
        <taxon>Pseudomonadati</taxon>
        <taxon>Pseudomonadota</taxon>
        <taxon>Betaproteobacteria</taxon>
        <taxon>Burkholderiales</taxon>
        <taxon>Burkholderiaceae</taxon>
        <taxon>Paucimonas</taxon>
    </lineage>
</organism>
<evidence type="ECO:0000313" key="2">
    <source>
        <dbReference type="EMBL" id="TCS35704.1"/>
    </source>
</evidence>
<feature type="transmembrane region" description="Helical" evidence="1">
    <location>
        <begin position="20"/>
        <end position="42"/>
    </location>
</feature>
<dbReference type="InterPro" id="IPR032092">
    <property type="entry name" value="PilW"/>
</dbReference>
<evidence type="ECO:0000313" key="3">
    <source>
        <dbReference type="Proteomes" id="UP000295382"/>
    </source>
</evidence>
<sequence length="331" mass="35263">MHAYPKFGCQGLSAHSGLTLVELMVSLALSLLIVLAATSIFVTSQSAYTANDDAALIQESGRYGLEVIARALRQSGYEDWSGGGTAKLTRSDESATIVGLDAKSLKATTAAVDSPVAKSVNGSDVLGIRFHGSGGGDNGDGSMLNCAGFGVGSESKSGGMTDRGWSIFYVAEDSAGEPELRCKYRGKTSWNAVAIVRGVESFQVLYGLDSDRDGLPNHFLTATEVEQLDDKLVLTGADSAARILEKNRKTHWKNIVAVKIALLVRGARAGRNDALRKSYDLFGKEYSDAYGVVDVGTRISEPDLPARSRNRIRKVFSATIMLRNRTDGGGI</sequence>
<dbReference type="Proteomes" id="UP000295382">
    <property type="component" value="Unassembled WGS sequence"/>
</dbReference>
<keyword evidence="1" id="KW-0472">Membrane</keyword>
<comment type="caution">
    <text evidence="2">The sequence shown here is derived from an EMBL/GenBank/DDBJ whole genome shotgun (WGS) entry which is preliminary data.</text>
</comment>
<dbReference type="GO" id="GO:0043683">
    <property type="term" value="P:type IV pilus assembly"/>
    <property type="evidence" value="ECO:0007669"/>
    <property type="project" value="InterPro"/>
</dbReference>
<dbReference type="AlphaFoldDB" id="A0A4R3HSQ6"/>
<dbReference type="RefSeq" id="WP_243656787.1">
    <property type="nucleotide sequence ID" value="NZ_SLZQ01000009.1"/>
</dbReference>
<reference evidence="2 3" key="1">
    <citation type="submission" date="2019-03" db="EMBL/GenBank/DDBJ databases">
        <title>Genomic Encyclopedia of Type Strains, Phase IV (KMG-IV): sequencing the most valuable type-strain genomes for metagenomic binning, comparative biology and taxonomic classification.</title>
        <authorList>
            <person name="Goeker M."/>
        </authorList>
    </citation>
    <scope>NUCLEOTIDE SEQUENCE [LARGE SCALE GENOMIC DNA]</scope>
    <source>
        <strain evidence="2 3">DSM 7445</strain>
    </source>
</reference>
<accession>A0A4R3HSQ6</accession>
<dbReference type="InterPro" id="IPR012902">
    <property type="entry name" value="N_methyl_site"/>
</dbReference>